<sequence length="111" mass="12368">MAAPNLEKMSVTELRDLIARAEGAIAKKAKEERKSALEEARKAAGKHGFTLEELLAEAPKKRGRSGGSRQLKPKFRHPENPETTWSGVGRRPRWIVEAEEAGSLEQLRIPE</sequence>
<evidence type="ECO:0000256" key="2">
    <source>
        <dbReference type="ARBA" id="ARBA00010610"/>
    </source>
</evidence>
<keyword evidence="4 7" id="KW-0238">DNA-binding</keyword>
<comment type="similarity">
    <text evidence="2">Belongs to the histone-like protein H-NS family.</text>
</comment>
<evidence type="ECO:0000256" key="3">
    <source>
        <dbReference type="ARBA" id="ARBA00022490"/>
    </source>
</evidence>
<feature type="domain" description="DNA-binding protein H-NS-like C-terminal" evidence="6">
    <location>
        <begin position="65"/>
        <end position="109"/>
    </location>
</feature>
<dbReference type="RefSeq" id="WP_085126835.1">
    <property type="nucleotide sequence ID" value="NZ_FWZX01000045.1"/>
</dbReference>
<proteinExistence type="inferred from homology"/>
<dbReference type="STRING" id="560819.SAMN05428998_14531"/>
<dbReference type="GO" id="GO:0032993">
    <property type="term" value="C:protein-DNA complex"/>
    <property type="evidence" value="ECO:0007669"/>
    <property type="project" value="TreeGrafter"/>
</dbReference>
<dbReference type="GO" id="GO:0001217">
    <property type="term" value="F:DNA-binding transcription repressor activity"/>
    <property type="evidence" value="ECO:0007669"/>
    <property type="project" value="TreeGrafter"/>
</dbReference>
<dbReference type="Gene3D" id="4.10.430.10">
    <property type="entry name" value="Histone-like protein H-NS, C-terminal domain"/>
    <property type="match status" value="1"/>
</dbReference>
<comment type="subcellular location">
    <subcellularLocation>
        <location evidence="1">Cytoplasm</location>
        <location evidence="1">Nucleoid</location>
    </subcellularLocation>
</comment>
<dbReference type="GO" id="GO:0000976">
    <property type="term" value="F:transcription cis-regulatory region binding"/>
    <property type="evidence" value="ECO:0007669"/>
    <property type="project" value="TreeGrafter"/>
</dbReference>
<evidence type="ECO:0000256" key="1">
    <source>
        <dbReference type="ARBA" id="ARBA00004453"/>
    </source>
</evidence>
<organism evidence="7 8">
    <name type="scientific">Tistlia consotensis USBA 355</name>
    <dbReference type="NCBI Taxonomy" id="560819"/>
    <lineage>
        <taxon>Bacteria</taxon>
        <taxon>Pseudomonadati</taxon>
        <taxon>Pseudomonadota</taxon>
        <taxon>Alphaproteobacteria</taxon>
        <taxon>Rhodospirillales</taxon>
        <taxon>Rhodovibrionaceae</taxon>
        <taxon>Tistlia</taxon>
    </lineage>
</organism>
<dbReference type="SUPFAM" id="SSF81273">
    <property type="entry name" value="H-NS histone-like proteins"/>
    <property type="match status" value="1"/>
</dbReference>
<dbReference type="PANTHER" id="PTHR38097:SF2">
    <property type="entry name" value="DNA-BINDING PROTEIN STPA"/>
    <property type="match status" value="1"/>
</dbReference>
<evidence type="ECO:0000256" key="4">
    <source>
        <dbReference type="ARBA" id="ARBA00023125"/>
    </source>
</evidence>
<protein>
    <submittedName>
        <fullName evidence="7">DNA-binding protein H-NS</fullName>
    </submittedName>
</protein>
<dbReference type="PANTHER" id="PTHR38097">
    <property type="match status" value="1"/>
</dbReference>
<dbReference type="GO" id="GO:0005829">
    <property type="term" value="C:cytosol"/>
    <property type="evidence" value="ECO:0007669"/>
    <property type="project" value="TreeGrafter"/>
</dbReference>
<feature type="region of interest" description="Disordered" evidence="5">
    <location>
        <begin position="37"/>
        <end position="87"/>
    </location>
</feature>
<dbReference type="AlphaFoldDB" id="A0A1Y6CQZ5"/>
<dbReference type="InterPro" id="IPR037150">
    <property type="entry name" value="H-NS_C_dom_sf"/>
</dbReference>
<reference evidence="7 8" key="1">
    <citation type="submission" date="2017-04" db="EMBL/GenBank/DDBJ databases">
        <authorList>
            <person name="Afonso C.L."/>
            <person name="Miller P.J."/>
            <person name="Scott M.A."/>
            <person name="Spackman E."/>
            <person name="Goraichik I."/>
            <person name="Dimitrov K.M."/>
            <person name="Suarez D.L."/>
            <person name="Swayne D.E."/>
        </authorList>
    </citation>
    <scope>NUCLEOTIDE SEQUENCE [LARGE SCALE GENOMIC DNA]</scope>
    <source>
        <strain evidence="7 8">USBA 355</strain>
    </source>
</reference>
<accession>A0A1Y6CQZ5</accession>
<dbReference type="Pfam" id="PF00816">
    <property type="entry name" value="Histone_HNS"/>
    <property type="match status" value="1"/>
</dbReference>
<keyword evidence="3" id="KW-0963">Cytoplasm</keyword>
<evidence type="ECO:0000313" key="8">
    <source>
        <dbReference type="Proteomes" id="UP000192917"/>
    </source>
</evidence>
<dbReference type="GO" id="GO:0003681">
    <property type="term" value="F:bent DNA binding"/>
    <property type="evidence" value="ECO:0007669"/>
    <property type="project" value="TreeGrafter"/>
</dbReference>
<evidence type="ECO:0000313" key="7">
    <source>
        <dbReference type="EMBL" id="SMF82117.1"/>
    </source>
</evidence>
<evidence type="ECO:0000259" key="6">
    <source>
        <dbReference type="SMART" id="SM00528"/>
    </source>
</evidence>
<dbReference type="SMART" id="SM00528">
    <property type="entry name" value="HNS"/>
    <property type="match status" value="1"/>
</dbReference>
<dbReference type="GO" id="GO:0009295">
    <property type="term" value="C:nucleoid"/>
    <property type="evidence" value="ECO:0007669"/>
    <property type="project" value="UniProtKB-SubCell"/>
</dbReference>
<keyword evidence="8" id="KW-1185">Reference proteome</keyword>
<evidence type="ECO:0000256" key="5">
    <source>
        <dbReference type="SAM" id="MobiDB-lite"/>
    </source>
</evidence>
<dbReference type="InterPro" id="IPR027444">
    <property type="entry name" value="H-NS_C_dom"/>
</dbReference>
<dbReference type="EMBL" id="FWZX01000045">
    <property type="protein sequence ID" value="SMF82117.1"/>
    <property type="molecule type" value="Genomic_DNA"/>
</dbReference>
<dbReference type="Proteomes" id="UP000192917">
    <property type="component" value="Unassembled WGS sequence"/>
</dbReference>
<name>A0A1Y6CQZ5_9PROT</name>
<gene>
    <name evidence="7" type="ORF">SAMN05428998_14531</name>
</gene>
<dbReference type="GO" id="GO:0003680">
    <property type="term" value="F:minor groove of adenine-thymine-rich DNA binding"/>
    <property type="evidence" value="ECO:0007669"/>
    <property type="project" value="TreeGrafter"/>
</dbReference>